<sequence length="44" mass="5476">MTKEHTYCIRKNIKMKISLFVTFDNLARDLYRFWLNFKATLKIY</sequence>
<reference evidence="1" key="1">
    <citation type="submission" date="2017-05" db="UniProtKB">
        <authorList>
            <consortium name="EnsemblMetazoa"/>
        </authorList>
    </citation>
    <scope>IDENTIFICATION</scope>
</reference>
<organism evidence="1">
    <name type="scientific">Amphimedon queenslandica</name>
    <name type="common">Sponge</name>
    <dbReference type="NCBI Taxonomy" id="400682"/>
    <lineage>
        <taxon>Eukaryota</taxon>
        <taxon>Metazoa</taxon>
        <taxon>Porifera</taxon>
        <taxon>Demospongiae</taxon>
        <taxon>Heteroscleromorpha</taxon>
        <taxon>Haplosclerida</taxon>
        <taxon>Niphatidae</taxon>
        <taxon>Amphimedon</taxon>
    </lineage>
</organism>
<accession>A0A1X7VQ11</accession>
<evidence type="ECO:0000313" key="1">
    <source>
        <dbReference type="EnsemblMetazoa" id="Aqu2.1.41508_001"/>
    </source>
</evidence>
<protein>
    <submittedName>
        <fullName evidence="1">Uncharacterized protein</fullName>
    </submittedName>
</protein>
<dbReference type="EnsemblMetazoa" id="Aqu2.1.41508_001">
    <property type="protein sequence ID" value="Aqu2.1.41508_001"/>
    <property type="gene ID" value="Aqu2.1.41508"/>
</dbReference>
<dbReference type="AlphaFoldDB" id="A0A1X7VQ11"/>
<proteinExistence type="predicted"/>
<dbReference type="InParanoid" id="A0A1X7VQ11"/>
<name>A0A1X7VQ11_AMPQE</name>